<dbReference type="AlphaFoldDB" id="A0A1Y5SX22"/>
<keyword evidence="5" id="KW-1185">Reference proteome</keyword>
<name>A0A1Y5SX22_9RHOB</name>
<dbReference type="GO" id="GO:0016787">
    <property type="term" value="F:hydrolase activity"/>
    <property type="evidence" value="ECO:0007669"/>
    <property type="project" value="UniProtKB-KW"/>
</dbReference>
<evidence type="ECO:0000313" key="4">
    <source>
        <dbReference type="EMBL" id="SLN50461.1"/>
    </source>
</evidence>
<dbReference type="SUPFAM" id="SSF55811">
    <property type="entry name" value="Nudix"/>
    <property type="match status" value="1"/>
</dbReference>
<proteinExistence type="predicted"/>
<gene>
    <name evidence="4" type="ORF">PSJ8397_02633</name>
</gene>
<organism evidence="4 5">
    <name type="scientific">Pseudooctadecabacter jejudonensis</name>
    <dbReference type="NCBI Taxonomy" id="1391910"/>
    <lineage>
        <taxon>Bacteria</taxon>
        <taxon>Pseudomonadati</taxon>
        <taxon>Pseudomonadota</taxon>
        <taxon>Alphaproteobacteria</taxon>
        <taxon>Rhodobacterales</taxon>
        <taxon>Paracoccaceae</taxon>
        <taxon>Pseudooctadecabacter</taxon>
    </lineage>
</organism>
<feature type="domain" description="Nudix hydrolase" evidence="3">
    <location>
        <begin position="16"/>
        <end position="146"/>
    </location>
</feature>
<dbReference type="InterPro" id="IPR015797">
    <property type="entry name" value="NUDIX_hydrolase-like_dom_sf"/>
</dbReference>
<dbReference type="Proteomes" id="UP000193623">
    <property type="component" value="Unassembled WGS sequence"/>
</dbReference>
<evidence type="ECO:0000313" key="5">
    <source>
        <dbReference type="Proteomes" id="UP000193623"/>
    </source>
</evidence>
<accession>A0A1Y5SX22</accession>
<evidence type="ECO:0000259" key="3">
    <source>
        <dbReference type="PROSITE" id="PS51462"/>
    </source>
</evidence>
<dbReference type="CDD" id="cd18880">
    <property type="entry name" value="NUDIX_ADPRase"/>
    <property type="match status" value="1"/>
</dbReference>
<dbReference type="Pfam" id="PF00293">
    <property type="entry name" value="NUDIX"/>
    <property type="match status" value="1"/>
</dbReference>
<comment type="cofactor">
    <cofactor evidence="1">
        <name>Mg(2+)</name>
        <dbReference type="ChEBI" id="CHEBI:18420"/>
    </cofactor>
</comment>
<dbReference type="Gene3D" id="3.90.79.10">
    <property type="entry name" value="Nucleoside Triphosphate Pyrophosphohydrolase"/>
    <property type="match status" value="1"/>
</dbReference>
<sequence length="160" mass="17814">MPDLAEKLQTAGMSRPIRLAARGIVLHDTRLLLVNAYGNRTDLWCAPGGGAEAHASLPENLAREIHEETGLTVTVGAPCLVNEFHDPDHDYHQVEVFFRCTLISGTLDPAWQDPEQIVKHRRWVSRAEMGTMTVRPKSLAAVAWRDADAPTYDPLERILP</sequence>
<reference evidence="4 5" key="1">
    <citation type="submission" date="2017-03" db="EMBL/GenBank/DDBJ databases">
        <authorList>
            <person name="Afonso C.L."/>
            <person name="Miller P.J."/>
            <person name="Scott M.A."/>
            <person name="Spackman E."/>
            <person name="Goraichik I."/>
            <person name="Dimitrov K.M."/>
            <person name="Suarez D.L."/>
            <person name="Swayne D.E."/>
        </authorList>
    </citation>
    <scope>NUCLEOTIDE SEQUENCE [LARGE SCALE GENOMIC DNA]</scope>
    <source>
        <strain evidence="4 5">CECT 8397</strain>
    </source>
</reference>
<keyword evidence="2" id="KW-0378">Hydrolase</keyword>
<evidence type="ECO:0000256" key="2">
    <source>
        <dbReference type="ARBA" id="ARBA00022801"/>
    </source>
</evidence>
<dbReference type="EMBL" id="FWFT01000004">
    <property type="protein sequence ID" value="SLN50461.1"/>
    <property type="molecule type" value="Genomic_DNA"/>
</dbReference>
<dbReference type="PROSITE" id="PS51462">
    <property type="entry name" value="NUDIX"/>
    <property type="match status" value="1"/>
</dbReference>
<dbReference type="PANTHER" id="PTHR43046">
    <property type="entry name" value="GDP-MANNOSE MANNOSYL HYDROLASE"/>
    <property type="match status" value="1"/>
</dbReference>
<dbReference type="InterPro" id="IPR000086">
    <property type="entry name" value="NUDIX_hydrolase_dom"/>
</dbReference>
<protein>
    <recommendedName>
        <fullName evidence="3">Nudix hydrolase domain-containing protein</fullName>
    </recommendedName>
</protein>
<dbReference type="PANTHER" id="PTHR43046:SF14">
    <property type="entry name" value="MUTT_NUDIX FAMILY PROTEIN"/>
    <property type="match status" value="1"/>
</dbReference>
<evidence type="ECO:0000256" key="1">
    <source>
        <dbReference type="ARBA" id="ARBA00001946"/>
    </source>
</evidence>